<accession>A0A6B0SP51</accession>
<proteinExistence type="predicted"/>
<reference evidence="2 3" key="1">
    <citation type="submission" date="2019-12" db="EMBL/GenBank/DDBJ databases">
        <title>Isolation and characterization of three novel carbon monoxide-oxidizing members of Halobacteria from salione crusts and soils.</title>
        <authorList>
            <person name="Myers M.R."/>
            <person name="King G.M."/>
        </authorList>
    </citation>
    <scope>NUCLEOTIDE SEQUENCE [LARGE SCALE GENOMIC DNA]</scope>
    <source>
        <strain evidence="2 3">WSA2</strain>
    </source>
</reference>
<dbReference type="EMBL" id="WUUS01000002">
    <property type="protein sequence ID" value="MXR40505.1"/>
    <property type="molecule type" value="Genomic_DNA"/>
</dbReference>
<organism evidence="2 3">
    <name type="scientific">Halobaculum saliterrae</name>
    <dbReference type="NCBI Taxonomy" id="2073113"/>
    <lineage>
        <taxon>Archaea</taxon>
        <taxon>Methanobacteriati</taxon>
        <taxon>Methanobacteriota</taxon>
        <taxon>Stenosarchaea group</taxon>
        <taxon>Halobacteria</taxon>
        <taxon>Halobacteriales</taxon>
        <taxon>Haloferacaceae</taxon>
        <taxon>Halobaculum</taxon>
    </lineage>
</organism>
<dbReference type="Proteomes" id="UP000437065">
    <property type="component" value="Unassembled WGS sequence"/>
</dbReference>
<evidence type="ECO:0000313" key="2">
    <source>
        <dbReference type="EMBL" id="MXR40505.1"/>
    </source>
</evidence>
<feature type="region of interest" description="Disordered" evidence="1">
    <location>
        <begin position="52"/>
        <end position="84"/>
    </location>
</feature>
<dbReference type="AlphaFoldDB" id="A0A6B0SP51"/>
<protein>
    <submittedName>
        <fullName evidence="2">Uncharacterized protein</fullName>
    </submittedName>
</protein>
<comment type="caution">
    <text evidence="2">The sequence shown here is derived from an EMBL/GenBank/DDBJ whole genome shotgun (WGS) entry which is preliminary data.</text>
</comment>
<feature type="compositionally biased region" description="Basic and acidic residues" evidence="1">
    <location>
        <begin position="69"/>
        <end position="84"/>
    </location>
</feature>
<evidence type="ECO:0000256" key="1">
    <source>
        <dbReference type="SAM" id="MobiDB-lite"/>
    </source>
</evidence>
<sequence length="84" mass="9591">MIFLAGCNRYTQRTLLRDIHNRLTNQAGCEDVRYRPSRRRPWYVIADVDPTAFARAPSGPSGRGAHRRNIGESQEKYGKDLSQA</sequence>
<evidence type="ECO:0000313" key="3">
    <source>
        <dbReference type="Proteomes" id="UP000437065"/>
    </source>
</evidence>
<gene>
    <name evidence="2" type="ORF">GRX01_03965</name>
</gene>
<keyword evidence="3" id="KW-1185">Reference proteome</keyword>
<name>A0A6B0SP51_9EURY</name>